<reference evidence="4 5" key="1">
    <citation type="submission" date="2019-05" db="EMBL/GenBank/DDBJ databases">
        <title>Emergence of the Ug99 lineage of the wheat stem rust pathogen through somatic hybridization.</title>
        <authorList>
            <person name="Li F."/>
            <person name="Upadhyaya N.M."/>
            <person name="Sperschneider J."/>
            <person name="Matny O."/>
            <person name="Nguyen-Phuc H."/>
            <person name="Mago R."/>
            <person name="Raley C."/>
            <person name="Miller M.E."/>
            <person name="Silverstein K.A.T."/>
            <person name="Henningsen E."/>
            <person name="Hirsch C.D."/>
            <person name="Visser B."/>
            <person name="Pretorius Z.A."/>
            <person name="Steffenson B.J."/>
            <person name="Schwessinger B."/>
            <person name="Dodds P.N."/>
            <person name="Figueroa M."/>
        </authorList>
    </citation>
    <scope>NUCLEOTIDE SEQUENCE [LARGE SCALE GENOMIC DNA]</scope>
    <source>
        <strain evidence="3">21-0</strain>
        <strain evidence="2 5">Ug99</strain>
    </source>
</reference>
<dbReference type="GO" id="GO:0005524">
    <property type="term" value="F:ATP binding"/>
    <property type="evidence" value="ECO:0007669"/>
    <property type="project" value="InterPro"/>
</dbReference>
<protein>
    <recommendedName>
        <fullName evidence="1">Protein kinase domain-containing protein</fullName>
    </recommendedName>
</protein>
<dbReference type="Gene3D" id="1.10.510.10">
    <property type="entry name" value="Transferase(Phosphotransferase) domain 1"/>
    <property type="match status" value="1"/>
</dbReference>
<dbReference type="EMBL" id="VSWC01000118">
    <property type="protein sequence ID" value="KAA1084716.1"/>
    <property type="molecule type" value="Genomic_DNA"/>
</dbReference>
<dbReference type="InterPro" id="IPR011009">
    <property type="entry name" value="Kinase-like_dom_sf"/>
</dbReference>
<dbReference type="PROSITE" id="PS50011">
    <property type="entry name" value="PROTEIN_KINASE_DOM"/>
    <property type="match status" value="1"/>
</dbReference>
<dbReference type="Proteomes" id="UP000324748">
    <property type="component" value="Unassembled WGS sequence"/>
</dbReference>
<dbReference type="OrthoDB" id="2914378at2759"/>
<name>A0A5B0MAE7_PUCGR</name>
<evidence type="ECO:0000313" key="2">
    <source>
        <dbReference type="EMBL" id="KAA1073010.1"/>
    </source>
</evidence>
<evidence type="ECO:0000313" key="3">
    <source>
        <dbReference type="EMBL" id="KAA1084716.1"/>
    </source>
</evidence>
<dbReference type="AlphaFoldDB" id="A0A5B0MAE7"/>
<dbReference type="Proteomes" id="UP000325313">
    <property type="component" value="Unassembled WGS sequence"/>
</dbReference>
<dbReference type="SUPFAM" id="SSF56112">
    <property type="entry name" value="Protein kinase-like (PK-like)"/>
    <property type="match status" value="1"/>
</dbReference>
<dbReference type="EMBL" id="VDEP01000475">
    <property type="protein sequence ID" value="KAA1073010.1"/>
    <property type="molecule type" value="Genomic_DNA"/>
</dbReference>
<sequence length="79" mass="8980">MTPTMGIGKMIANKLASLHQLDRSFPFIAHLCGPEQFLQVLLEYHANRIIFWDLKTKNILLASDGHLKLNKFGLMTILT</sequence>
<keyword evidence="4" id="KW-1185">Reference proteome</keyword>
<proteinExistence type="predicted"/>
<gene>
    <name evidence="3" type="ORF">PGT21_034696</name>
    <name evidence="2" type="ORF">PGTUg99_019385</name>
</gene>
<accession>A0A5B0MAE7</accession>
<organism evidence="2 5">
    <name type="scientific">Puccinia graminis f. sp. tritici</name>
    <dbReference type="NCBI Taxonomy" id="56615"/>
    <lineage>
        <taxon>Eukaryota</taxon>
        <taxon>Fungi</taxon>
        <taxon>Dikarya</taxon>
        <taxon>Basidiomycota</taxon>
        <taxon>Pucciniomycotina</taxon>
        <taxon>Pucciniomycetes</taxon>
        <taxon>Pucciniales</taxon>
        <taxon>Pucciniaceae</taxon>
        <taxon>Puccinia</taxon>
    </lineage>
</organism>
<dbReference type="GO" id="GO:0004672">
    <property type="term" value="F:protein kinase activity"/>
    <property type="evidence" value="ECO:0007669"/>
    <property type="project" value="InterPro"/>
</dbReference>
<comment type="caution">
    <text evidence="2">The sequence shown here is derived from an EMBL/GenBank/DDBJ whole genome shotgun (WGS) entry which is preliminary data.</text>
</comment>
<evidence type="ECO:0000313" key="5">
    <source>
        <dbReference type="Proteomes" id="UP000325313"/>
    </source>
</evidence>
<feature type="domain" description="Protein kinase" evidence="1">
    <location>
        <begin position="1"/>
        <end position="79"/>
    </location>
</feature>
<evidence type="ECO:0000313" key="4">
    <source>
        <dbReference type="Proteomes" id="UP000324748"/>
    </source>
</evidence>
<dbReference type="InterPro" id="IPR000719">
    <property type="entry name" value="Prot_kinase_dom"/>
</dbReference>
<evidence type="ECO:0000259" key="1">
    <source>
        <dbReference type="PROSITE" id="PS50011"/>
    </source>
</evidence>